<reference evidence="1" key="1">
    <citation type="submission" date="2020-05" db="EMBL/GenBank/DDBJ databases">
        <title>Large-scale comparative analyses of tick genomes elucidate their genetic diversity and vector capacities.</title>
        <authorList>
            <person name="Jia N."/>
            <person name="Wang J."/>
            <person name="Shi W."/>
            <person name="Du L."/>
            <person name="Sun Y."/>
            <person name="Zhan W."/>
            <person name="Jiang J."/>
            <person name="Wang Q."/>
            <person name="Zhang B."/>
            <person name="Ji P."/>
            <person name="Sakyi L.B."/>
            <person name="Cui X."/>
            <person name="Yuan T."/>
            <person name="Jiang B."/>
            <person name="Yang W."/>
            <person name="Lam T.T.-Y."/>
            <person name="Chang Q."/>
            <person name="Ding S."/>
            <person name="Wang X."/>
            <person name="Zhu J."/>
            <person name="Ruan X."/>
            <person name="Zhao L."/>
            <person name="Wei J."/>
            <person name="Que T."/>
            <person name="Du C."/>
            <person name="Cheng J."/>
            <person name="Dai P."/>
            <person name="Han X."/>
            <person name="Huang E."/>
            <person name="Gao Y."/>
            <person name="Liu J."/>
            <person name="Shao H."/>
            <person name="Ye R."/>
            <person name="Li L."/>
            <person name="Wei W."/>
            <person name="Wang X."/>
            <person name="Wang C."/>
            <person name="Yang T."/>
            <person name="Huo Q."/>
            <person name="Li W."/>
            <person name="Guo W."/>
            <person name="Chen H."/>
            <person name="Zhou L."/>
            <person name="Ni X."/>
            <person name="Tian J."/>
            <person name="Zhou Y."/>
            <person name="Sheng Y."/>
            <person name="Liu T."/>
            <person name="Pan Y."/>
            <person name="Xia L."/>
            <person name="Li J."/>
            <person name="Zhao F."/>
            <person name="Cao W."/>
        </authorList>
    </citation>
    <scope>NUCLEOTIDE SEQUENCE</scope>
    <source>
        <strain evidence="1">Hyas-2018</strain>
    </source>
</reference>
<accession>A0ACB7S7A1</accession>
<name>A0ACB7S7A1_HYAAI</name>
<gene>
    <name evidence="1" type="ORF">HPB50_002761</name>
</gene>
<dbReference type="EMBL" id="CM023485">
    <property type="protein sequence ID" value="KAH6929553.1"/>
    <property type="molecule type" value="Genomic_DNA"/>
</dbReference>
<sequence>MPRGKYCAKTVKEKVEILREVDQGKSSKYEIARKHGIPPSTLSTYIRNRTAIENACEAEDFGASQIRLTTAKFPELESALIIWVKEMRAQGIALSDPIFMAKGVSFSDYVEVDICASVCGALTDQDIIAHVAGAQPVAEEPEGEEDEDDEVPVRPSASEVMEALNVTHLFLSFEEGEEDSLRRVRALEQRAAAVAFREKKQMLITDIFDQ</sequence>
<evidence type="ECO:0000313" key="1">
    <source>
        <dbReference type="EMBL" id="KAH6929553.1"/>
    </source>
</evidence>
<keyword evidence="2" id="KW-1185">Reference proteome</keyword>
<comment type="caution">
    <text evidence="1">The sequence shown here is derived from an EMBL/GenBank/DDBJ whole genome shotgun (WGS) entry which is preliminary data.</text>
</comment>
<dbReference type="Proteomes" id="UP000821845">
    <property type="component" value="Chromosome 5"/>
</dbReference>
<evidence type="ECO:0000313" key="2">
    <source>
        <dbReference type="Proteomes" id="UP000821845"/>
    </source>
</evidence>
<protein>
    <submittedName>
        <fullName evidence="1">Uncharacterized protein</fullName>
    </submittedName>
</protein>
<organism evidence="1 2">
    <name type="scientific">Hyalomma asiaticum</name>
    <name type="common">Tick</name>
    <dbReference type="NCBI Taxonomy" id="266040"/>
    <lineage>
        <taxon>Eukaryota</taxon>
        <taxon>Metazoa</taxon>
        <taxon>Ecdysozoa</taxon>
        <taxon>Arthropoda</taxon>
        <taxon>Chelicerata</taxon>
        <taxon>Arachnida</taxon>
        <taxon>Acari</taxon>
        <taxon>Parasitiformes</taxon>
        <taxon>Ixodida</taxon>
        <taxon>Ixodoidea</taxon>
        <taxon>Ixodidae</taxon>
        <taxon>Hyalomminae</taxon>
        <taxon>Hyalomma</taxon>
    </lineage>
</organism>
<proteinExistence type="predicted"/>